<proteinExistence type="predicted"/>
<dbReference type="Proteomes" id="UP000309138">
    <property type="component" value="Unassembled WGS sequence"/>
</dbReference>
<dbReference type="SUPFAM" id="SSF48452">
    <property type="entry name" value="TPR-like"/>
    <property type="match status" value="1"/>
</dbReference>
<dbReference type="EMBL" id="SWKR01000002">
    <property type="protein sequence ID" value="TKD50313.1"/>
    <property type="molecule type" value="Genomic_DNA"/>
</dbReference>
<organism evidence="2 3">
    <name type="scientific">Sphingomonas baiyangensis</name>
    <dbReference type="NCBI Taxonomy" id="2572576"/>
    <lineage>
        <taxon>Bacteria</taxon>
        <taxon>Pseudomonadati</taxon>
        <taxon>Pseudomonadota</taxon>
        <taxon>Alphaproteobacteria</taxon>
        <taxon>Sphingomonadales</taxon>
        <taxon>Sphingomonadaceae</taxon>
        <taxon>Sphingomonas</taxon>
    </lineage>
</organism>
<evidence type="ECO:0000313" key="2">
    <source>
        <dbReference type="EMBL" id="TKD50313.1"/>
    </source>
</evidence>
<dbReference type="AlphaFoldDB" id="A0A4U1L2B5"/>
<name>A0A4U1L2B5_9SPHN</name>
<evidence type="ECO:0008006" key="4">
    <source>
        <dbReference type="Google" id="ProtNLM"/>
    </source>
</evidence>
<comment type="caution">
    <text evidence="2">The sequence shown here is derived from an EMBL/GenBank/DDBJ whole genome shotgun (WGS) entry which is preliminary data.</text>
</comment>
<evidence type="ECO:0000256" key="1">
    <source>
        <dbReference type="SAM" id="SignalP"/>
    </source>
</evidence>
<gene>
    <name evidence="2" type="ORF">FBR43_05720</name>
</gene>
<protein>
    <recommendedName>
        <fullName evidence="4">Tetratricopeptide repeat protein</fullName>
    </recommendedName>
</protein>
<keyword evidence="3" id="KW-1185">Reference proteome</keyword>
<evidence type="ECO:0000313" key="3">
    <source>
        <dbReference type="Proteomes" id="UP000309138"/>
    </source>
</evidence>
<dbReference type="Gene3D" id="1.25.40.10">
    <property type="entry name" value="Tetratricopeptide repeat domain"/>
    <property type="match status" value="1"/>
</dbReference>
<accession>A0A4U1L2B5</accession>
<dbReference type="OrthoDB" id="7554663at2"/>
<sequence length="406" mass="42543">MPRLVPLLAGGAMLLVAVAATQAALAGALARSSPATALAIDDSQSVALIAAGRAILGDADGDSARAAEALGYARRAVAAAPASAEPFYLGAIAAERQGDADAALRLMRAAVQRDPRLTSARYWLFDRSLRARRFGEAIENIDAFMRIRPSVRFAVAQALVPLLGEPEARAGLARALADNPNWGPAFLMHASRDAGVRGQFVGMLIDLSRDPDFILPQPLLSATVNGALGAGSVDLARTLYASYATNAAEPSPNQVQDPQFTGRLPAPFGWTFVNGRHGFAEPREEAGARHVFARMFNDEAQSLASQTLTLAPGDYRFETRFQSAETGFSAGYAVRLACTRSNQPLAVLRLPESGTGAITLARRFTVPAGCGVQQIELGFDPAFGRAASVRLTAIAITAAGVADAGS</sequence>
<feature type="chain" id="PRO_5020500565" description="Tetratricopeptide repeat protein" evidence="1">
    <location>
        <begin position="20"/>
        <end position="406"/>
    </location>
</feature>
<keyword evidence="1" id="KW-0732">Signal</keyword>
<reference evidence="2 3" key="1">
    <citation type="submission" date="2019-04" db="EMBL/GenBank/DDBJ databases">
        <authorList>
            <person name="Yang Y."/>
            <person name="Wei D."/>
        </authorList>
    </citation>
    <scope>NUCLEOTIDE SEQUENCE [LARGE SCALE GENOMIC DNA]</scope>
    <source>
        <strain evidence="2 3">L-1-4w-11</strain>
    </source>
</reference>
<feature type="signal peptide" evidence="1">
    <location>
        <begin position="1"/>
        <end position="19"/>
    </location>
</feature>
<dbReference type="RefSeq" id="WP_136942254.1">
    <property type="nucleotide sequence ID" value="NZ_SWKR01000002.1"/>
</dbReference>
<dbReference type="InterPro" id="IPR011990">
    <property type="entry name" value="TPR-like_helical_dom_sf"/>
</dbReference>